<feature type="compositionally biased region" description="Basic and acidic residues" evidence="1">
    <location>
        <begin position="608"/>
        <end position="617"/>
    </location>
</feature>
<name>A0AAD4BPM1_BOLED</name>
<feature type="compositionally biased region" description="Acidic residues" evidence="1">
    <location>
        <begin position="254"/>
        <end position="271"/>
    </location>
</feature>
<feature type="compositionally biased region" description="Pro residues" evidence="1">
    <location>
        <begin position="36"/>
        <end position="48"/>
    </location>
</feature>
<organism evidence="2 3">
    <name type="scientific">Boletus edulis BED1</name>
    <dbReference type="NCBI Taxonomy" id="1328754"/>
    <lineage>
        <taxon>Eukaryota</taxon>
        <taxon>Fungi</taxon>
        <taxon>Dikarya</taxon>
        <taxon>Basidiomycota</taxon>
        <taxon>Agaricomycotina</taxon>
        <taxon>Agaricomycetes</taxon>
        <taxon>Agaricomycetidae</taxon>
        <taxon>Boletales</taxon>
        <taxon>Boletineae</taxon>
        <taxon>Boletaceae</taxon>
        <taxon>Boletoideae</taxon>
        <taxon>Boletus</taxon>
    </lineage>
</organism>
<feature type="region of interest" description="Disordered" evidence="1">
    <location>
        <begin position="292"/>
        <end position="369"/>
    </location>
</feature>
<comment type="caution">
    <text evidence="2">The sequence shown here is derived from an EMBL/GenBank/DDBJ whole genome shotgun (WGS) entry which is preliminary data.</text>
</comment>
<accession>A0AAD4BPM1</accession>
<feature type="compositionally biased region" description="Polar residues" evidence="1">
    <location>
        <begin position="493"/>
        <end position="502"/>
    </location>
</feature>
<dbReference type="AlphaFoldDB" id="A0AAD4BPM1"/>
<proteinExistence type="predicted"/>
<feature type="compositionally biased region" description="Polar residues" evidence="1">
    <location>
        <begin position="215"/>
        <end position="227"/>
    </location>
</feature>
<reference evidence="2" key="1">
    <citation type="submission" date="2019-10" db="EMBL/GenBank/DDBJ databases">
        <authorList>
            <consortium name="DOE Joint Genome Institute"/>
            <person name="Kuo A."/>
            <person name="Miyauchi S."/>
            <person name="Kiss E."/>
            <person name="Drula E."/>
            <person name="Kohler A."/>
            <person name="Sanchez-Garcia M."/>
            <person name="Andreopoulos B."/>
            <person name="Barry K.W."/>
            <person name="Bonito G."/>
            <person name="Buee M."/>
            <person name="Carver A."/>
            <person name="Chen C."/>
            <person name="Cichocki N."/>
            <person name="Clum A."/>
            <person name="Culley D."/>
            <person name="Crous P.W."/>
            <person name="Fauchery L."/>
            <person name="Girlanda M."/>
            <person name="Hayes R."/>
            <person name="Keri Z."/>
            <person name="LaButti K."/>
            <person name="Lipzen A."/>
            <person name="Lombard V."/>
            <person name="Magnuson J."/>
            <person name="Maillard F."/>
            <person name="Morin E."/>
            <person name="Murat C."/>
            <person name="Nolan M."/>
            <person name="Ohm R."/>
            <person name="Pangilinan J."/>
            <person name="Pereira M."/>
            <person name="Perotto S."/>
            <person name="Peter M."/>
            <person name="Riley R."/>
            <person name="Sitrit Y."/>
            <person name="Stielow B."/>
            <person name="Szollosi G."/>
            <person name="Zifcakova L."/>
            <person name="Stursova M."/>
            <person name="Spatafora J.W."/>
            <person name="Tedersoo L."/>
            <person name="Vaario L.-M."/>
            <person name="Yamada A."/>
            <person name="Yan M."/>
            <person name="Wang P."/>
            <person name="Xu J."/>
            <person name="Bruns T."/>
            <person name="Baldrian P."/>
            <person name="Vilgalys R."/>
            <person name="Henrissat B."/>
            <person name="Grigoriev I.V."/>
            <person name="Hibbett D."/>
            <person name="Nagy L.G."/>
            <person name="Martin F.M."/>
        </authorList>
    </citation>
    <scope>NUCLEOTIDE SEQUENCE</scope>
    <source>
        <strain evidence="2">BED1</strain>
    </source>
</reference>
<feature type="compositionally biased region" description="Low complexity" evidence="1">
    <location>
        <begin position="1"/>
        <end position="10"/>
    </location>
</feature>
<feature type="compositionally biased region" description="Basic and acidic residues" evidence="1">
    <location>
        <begin position="97"/>
        <end position="106"/>
    </location>
</feature>
<keyword evidence="3" id="KW-1185">Reference proteome</keyword>
<feature type="region of interest" description="Disordered" evidence="1">
    <location>
        <begin position="580"/>
        <end position="635"/>
    </location>
</feature>
<feature type="compositionally biased region" description="Polar residues" evidence="1">
    <location>
        <begin position="580"/>
        <end position="597"/>
    </location>
</feature>
<reference evidence="2" key="2">
    <citation type="journal article" date="2020" name="Nat. Commun.">
        <title>Large-scale genome sequencing of mycorrhizal fungi provides insights into the early evolution of symbiotic traits.</title>
        <authorList>
            <person name="Miyauchi S."/>
            <person name="Kiss E."/>
            <person name="Kuo A."/>
            <person name="Drula E."/>
            <person name="Kohler A."/>
            <person name="Sanchez-Garcia M."/>
            <person name="Morin E."/>
            <person name="Andreopoulos B."/>
            <person name="Barry K.W."/>
            <person name="Bonito G."/>
            <person name="Buee M."/>
            <person name="Carver A."/>
            <person name="Chen C."/>
            <person name="Cichocki N."/>
            <person name="Clum A."/>
            <person name="Culley D."/>
            <person name="Crous P.W."/>
            <person name="Fauchery L."/>
            <person name="Girlanda M."/>
            <person name="Hayes R.D."/>
            <person name="Keri Z."/>
            <person name="LaButti K."/>
            <person name="Lipzen A."/>
            <person name="Lombard V."/>
            <person name="Magnuson J."/>
            <person name="Maillard F."/>
            <person name="Murat C."/>
            <person name="Nolan M."/>
            <person name="Ohm R.A."/>
            <person name="Pangilinan J."/>
            <person name="Pereira M.F."/>
            <person name="Perotto S."/>
            <person name="Peter M."/>
            <person name="Pfister S."/>
            <person name="Riley R."/>
            <person name="Sitrit Y."/>
            <person name="Stielow J.B."/>
            <person name="Szollosi G."/>
            <person name="Zifcakova L."/>
            <person name="Stursova M."/>
            <person name="Spatafora J.W."/>
            <person name="Tedersoo L."/>
            <person name="Vaario L.M."/>
            <person name="Yamada A."/>
            <person name="Yan M."/>
            <person name="Wang P."/>
            <person name="Xu J."/>
            <person name="Bruns T."/>
            <person name="Baldrian P."/>
            <person name="Vilgalys R."/>
            <person name="Dunand C."/>
            <person name="Henrissat B."/>
            <person name="Grigoriev I.V."/>
            <person name="Hibbett D."/>
            <person name="Nagy L.G."/>
            <person name="Martin F.M."/>
        </authorList>
    </citation>
    <scope>NUCLEOTIDE SEQUENCE</scope>
    <source>
        <strain evidence="2">BED1</strain>
    </source>
</reference>
<feature type="compositionally biased region" description="Low complexity" evidence="1">
    <location>
        <begin position="292"/>
        <end position="311"/>
    </location>
</feature>
<evidence type="ECO:0000256" key="1">
    <source>
        <dbReference type="SAM" id="MobiDB-lite"/>
    </source>
</evidence>
<dbReference type="Proteomes" id="UP001194468">
    <property type="component" value="Unassembled WGS sequence"/>
</dbReference>
<feature type="compositionally biased region" description="Low complexity" evidence="1">
    <location>
        <begin position="49"/>
        <end position="93"/>
    </location>
</feature>
<feature type="region of interest" description="Disordered" evidence="1">
    <location>
        <begin position="1"/>
        <end position="271"/>
    </location>
</feature>
<gene>
    <name evidence="2" type="ORF">L210DRAFT_2475338</name>
</gene>
<feature type="compositionally biased region" description="Acidic residues" evidence="1">
    <location>
        <begin position="136"/>
        <end position="147"/>
    </location>
</feature>
<sequence length="935" mass="99355">MGTNTNRNNAPTPPTVRTPPTSSSPFGVGQPIRAPLSPPPTSPLPPLPSASLPSPTFPVAGAGPSMGTAATAAASGRMSPLVALSSSLPSSMSGTVHVDDRRRDGDERVEETWDEVEEGDTTRLSTFDAFRRQLEDPGDGELSEDEGERALGSDESEKDTRASGGEKEEEEEEEAHSDGEVGIGLSLMGALGGEDDEDDAKPAEKKGHVGVGANGNASRVSGENRGTTPMAWTRYTPTSPISVHGFNGNRRNGEEEEEGGNEEEDEDDGAYWDDIYDDYRYSRYSLASKRFSVASKASGASKASSKARANAPPMPVPPDWSVDAPRPSIGSDGTNGYPRPSLESSSSSISSSMPFTRPSMRRSASDESTHDLPLTAQFPAVPVHVPVRTESRLKIVHDGYMQGSDDHGEREQRVLHGSTEDDTGVIGLNIEVIGVAEEDDAPGQEVHVARPLTSLNHSALSPLLHTTFGSPHSSRFTDLEDGSDPDYVRRYSNKSGKSTMSSVEGPPRSPIDGGGMASTLRAKVEAERTLSSDTAPFLVVPALTLANPSSSEDTAVRPIVVDDDQGHVTGINISINNPVSATEAASQTPNVVQTTVATDPREASLSAERPDDAEKSPFLRPRPPPSHSPHPFARTSMFLPHPNAPKVAHQSQGPMYGRTIPQPYTFPVLSEPGAGNTTTHQPTPPGTTFYSTHILHQLRSLSIAACQGPARRPPMTLFARCQPELNASMVPVPILFSLDPLPPLPTPPARAQTQMGGGKGMPYAASATPTRAATVSVPVRRGGGGEGVPLNEGGLGVEDVSLLRLPMRLATNVGGPRRIDPGPSSPSLPIPREGFVAQVGAARPRSRSFSAFGARVPTAIPQERSREEPVMRKQDTVNGAVAPPSNASLPPALMARRAPSPLVLQNKDHGQNVRLHKSLWRDPHSSSTRRRRMAY</sequence>
<feature type="region of interest" description="Disordered" evidence="1">
    <location>
        <begin position="747"/>
        <end position="769"/>
    </location>
</feature>
<feature type="compositionally biased region" description="Low complexity" evidence="1">
    <location>
        <begin position="341"/>
        <end position="352"/>
    </location>
</feature>
<evidence type="ECO:0000313" key="3">
    <source>
        <dbReference type="Proteomes" id="UP001194468"/>
    </source>
</evidence>
<evidence type="ECO:0000313" key="2">
    <source>
        <dbReference type="EMBL" id="KAF8436252.1"/>
    </source>
</evidence>
<protein>
    <submittedName>
        <fullName evidence="2">Uncharacterized protein</fullName>
    </submittedName>
</protein>
<feature type="region of interest" description="Disordered" evidence="1">
    <location>
        <begin position="491"/>
        <end position="514"/>
    </location>
</feature>
<feature type="compositionally biased region" description="Acidic residues" evidence="1">
    <location>
        <begin position="107"/>
        <end position="119"/>
    </location>
</feature>
<dbReference type="EMBL" id="WHUW01000022">
    <property type="protein sequence ID" value="KAF8436252.1"/>
    <property type="molecule type" value="Genomic_DNA"/>
</dbReference>